<dbReference type="Proteomes" id="UP001163603">
    <property type="component" value="Chromosome 1"/>
</dbReference>
<gene>
    <name evidence="1" type="ORF">Pint_02686</name>
</gene>
<name>A0ACC0ZKK8_9ROSI</name>
<keyword evidence="2" id="KW-1185">Reference proteome</keyword>
<evidence type="ECO:0000313" key="2">
    <source>
        <dbReference type="Proteomes" id="UP001163603"/>
    </source>
</evidence>
<accession>A0ACC0ZKK8</accession>
<evidence type="ECO:0000313" key="1">
    <source>
        <dbReference type="EMBL" id="KAJ0053311.1"/>
    </source>
</evidence>
<comment type="caution">
    <text evidence="1">The sequence shown here is derived from an EMBL/GenBank/DDBJ whole genome shotgun (WGS) entry which is preliminary data.</text>
</comment>
<sequence>MTHELTMKNGEEEDDTRTGALKAFTKDESDDEEEESKDDEEFAMITSSRGSFLAKKKDFCKRPERGSHQEPRKKKIETCENHKTKEKEKRSKRQEKAKLVNASKVKLTDFPSL</sequence>
<protein>
    <submittedName>
        <fullName evidence="1">Uncharacterized protein</fullName>
    </submittedName>
</protein>
<proteinExistence type="predicted"/>
<reference evidence="2" key="1">
    <citation type="journal article" date="2023" name="G3 (Bethesda)">
        <title>Genome assembly and association tests identify interacting loci associated with vigor, precocity, and sex in interspecific pistachio rootstocks.</title>
        <authorList>
            <person name="Palmer W."/>
            <person name="Jacygrad E."/>
            <person name="Sagayaradj S."/>
            <person name="Cavanaugh K."/>
            <person name="Han R."/>
            <person name="Bertier L."/>
            <person name="Beede B."/>
            <person name="Kafkas S."/>
            <person name="Golino D."/>
            <person name="Preece J."/>
            <person name="Michelmore R."/>
        </authorList>
    </citation>
    <scope>NUCLEOTIDE SEQUENCE [LARGE SCALE GENOMIC DNA]</scope>
</reference>
<dbReference type="EMBL" id="CM047736">
    <property type="protein sequence ID" value="KAJ0053311.1"/>
    <property type="molecule type" value="Genomic_DNA"/>
</dbReference>
<organism evidence="1 2">
    <name type="scientific">Pistacia integerrima</name>
    <dbReference type="NCBI Taxonomy" id="434235"/>
    <lineage>
        <taxon>Eukaryota</taxon>
        <taxon>Viridiplantae</taxon>
        <taxon>Streptophyta</taxon>
        <taxon>Embryophyta</taxon>
        <taxon>Tracheophyta</taxon>
        <taxon>Spermatophyta</taxon>
        <taxon>Magnoliopsida</taxon>
        <taxon>eudicotyledons</taxon>
        <taxon>Gunneridae</taxon>
        <taxon>Pentapetalae</taxon>
        <taxon>rosids</taxon>
        <taxon>malvids</taxon>
        <taxon>Sapindales</taxon>
        <taxon>Anacardiaceae</taxon>
        <taxon>Pistacia</taxon>
    </lineage>
</organism>